<feature type="signal peptide" evidence="1">
    <location>
        <begin position="1"/>
        <end position="31"/>
    </location>
</feature>
<proteinExistence type="predicted"/>
<organism evidence="2 3">
    <name type="scientific">Arthrobacter ginsengisoli</name>
    <dbReference type="NCBI Taxonomy" id="1356565"/>
    <lineage>
        <taxon>Bacteria</taxon>
        <taxon>Bacillati</taxon>
        <taxon>Actinomycetota</taxon>
        <taxon>Actinomycetes</taxon>
        <taxon>Micrococcales</taxon>
        <taxon>Micrococcaceae</taxon>
        <taxon>Arthrobacter</taxon>
    </lineage>
</organism>
<evidence type="ECO:0000256" key="1">
    <source>
        <dbReference type="SAM" id="SignalP"/>
    </source>
</evidence>
<dbReference type="RefSeq" id="WP_310050614.1">
    <property type="nucleotide sequence ID" value="NZ_JAVDVQ010000002.1"/>
</dbReference>
<feature type="chain" id="PRO_5046825021" evidence="1">
    <location>
        <begin position="32"/>
        <end position="111"/>
    </location>
</feature>
<comment type="caution">
    <text evidence="2">The sequence shown here is derived from an EMBL/GenBank/DDBJ whole genome shotgun (WGS) entry which is preliminary data.</text>
</comment>
<dbReference type="Proteomes" id="UP001252243">
    <property type="component" value="Unassembled WGS sequence"/>
</dbReference>
<evidence type="ECO:0000313" key="3">
    <source>
        <dbReference type="Proteomes" id="UP001252243"/>
    </source>
</evidence>
<gene>
    <name evidence="2" type="ORF">J2X01_000726</name>
</gene>
<keyword evidence="3" id="KW-1185">Reference proteome</keyword>
<dbReference type="SUPFAM" id="SSF52266">
    <property type="entry name" value="SGNH hydrolase"/>
    <property type="match status" value="1"/>
</dbReference>
<protein>
    <submittedName>
        <fullName evidence="2">Lysophospholipase L1-like esterase</fullName>
    </submittedName>
</protein>
<name>A0ABU1U8D1_9MICC</name>
<accession>A0ABU1U8D1</accession>
<sequence>MTKSLGGILKRRSVIVSAALGLALVGGGAYAAKEVRDNITAQQLCTTLETHLKATGESVDVKAGTERAAKAKGAQYVSALDWDLEFLPDRLHLTPAGHARFASLVAAELPN</sequence>
<reference evidence="2 3" key="1">
    <citation type="submission" date="2023-07" db="EMBL/GenBank/DDBJ databases">
        <title>Sorghum-associated microbial communities from plants grown in Nebraska, USA.</title>
        <authorList>
            <person name="Schachtman D."/>
        </authorList>
    </citation>
    <scope>NUCLEOTIDE SEQUENCE [LARGE SCALE GENOMIC DNA]</scope>
    <source>
        <strain evidence="2 3">BE167</strain>
    </source>
</reference>
<evidence type="ECO:0000313" key="2">
    <source>
        <dbReference type="EMBL" id="MDR7081449.1"/>
    </source>
</evidence>
<keyword evidence="1" id="KW-0732">Signal</keyword>
<dbReference type="EMBL" id="JAVDVQ010000002">
    <property type="protein sequence ID" value="MDR7081449.1"/>
    <property type="molecule type" value="Genomic_DNA"/>
</dbReference>